<feature type="transmembrane region" description="Helical" evidence="6">
    <location>
        <begin position="298"/>
        <end position="316"/>
    </location>
</feature>
<keyword evidence="9" id="KW-1185">Reference proteome</keyword>
<organism evidence="8 9">
    <name type="scientific">Bacillus lumedeiriae</name>
    <dbReference type="NCBI Taxonomy" id="3058829"/>
    <lineage>
        <taxon>Bacteria</taxon>
        <taxon>Bacillati</taxon>
        <taxon>Bacillota</taxon>
        <taxon>Bacilli</taxon>
        <taxon>Bacillales</taxon>
        <taxon>Bacillaceae</taxon>
        <taxon>Bacillus</taxon>
    </lineage>
</organism>
<proteinExistence type="predicted"/>
<feature type="transmembrane region" description="Helical" evidence="6">
    <location>
        <begin position="136"/>
        <end position="158"/>
    </location>
</feature>
<keyword evidence="5 6" id="KW-0472">Membrane</keyword>
<feature type="transmembrane region" description="Helical" evidence="6">
    <location>
        <begin position="47"/>
        <end position="65"/>
    </location>
</feature>
<dbReference type="InterPro" id="IPR011701">
    <property type="entry name" value="MFS"/>
</dbReference>
<dbReference type="SUPFAM" id="SSF103473">
    <property type="entry name" value="MFS general substrate transporter"/>
    <property type="match status" value="1"/>
</dbReference>
<evidence type="ECO:0000256" key="2">
    <source>
        <dbReference type="ARBA" id="ARBA00022448"/>
    </source>
</evidence>
<feature type="transmembrane region" description="Helical" evidence="6">
    <location>
        <begin position="337"/>
        <end position="358"/>
    </location>
</feature>
<evidence type="ECO:0000256" key="1">
    <source>
        <dbReference type="ARBA" id="ARBA00004651"/>
    </source>
</evidence>
<feature type="transmembrane region" description="Helical" evidence="6">
    <location>
        <begin position="272"/>
        <end position="292"/>
    </location>
</feature>
<dbReference type="PROSITE" id="PS50850">
    <property type="entry name" value="MFS"/>
    <property type="match status" value="1"/>
</dbReference>
<dbReference type="InterPro" id="IPR020846">
    <property type="entry name" value="MFS_dom"/>
</dbReference>
<comment type="subcellular location">
    <subcellularLocation>
        <location evidence="1">Cell membrane</location>
        <topology evidence="1">Multi-pass membrane protein</topology>
    </subcellularLocation>
</comment>
<evidence type="ECO:0000256" key="4">
    <source>
        <dbReference type="ARBA" id="ARBA00022989"/>
    </source>
</evidence>
<feature type="transmembrane region" description="Helical" evidence="6">
    <location>
        <begin position="106"/>
        <end position="124"/>
    </location>
</feature>
<name>A0ABW8IAI9_9BACI</name>
<dbReference type="CDD" id="cd17489">
    <property type="entry name" value="MFS_YfcJ_like"/>
    <property type="match status" value="1"/>
</dbReference>
<protein>
    <submittedName>
        <fullName evidence="8">MFS transporter</fullName>
    </submittedName>
</protein>
<dbReference type="PANTHER" id="PTHR23531:SF2">
    <property type="entry name" value="PERMEASE"/>
    <property type="match status" value="1"/>
</dbReference>
<dbReference type="EMBL" id="JAUIYO010000006">
    <property type="protein sequence ID" value="MFK2826030.1"/>
    <property type="molecule type" value="Genomic_DNA"/>
</dbReference>
<keyword evidence="3 6" id="KW-0812">Transmembrane</keyword>
<feature type="transmembrane region" description="Helical" evidence="6">
    <location>
        <begin position="364"/>
        <end position="384"/>
    </location>
</feature>
<sequence>MNKETLWTKNFISVSASNFFLFVVFYFLLVTMPVYALQRLGGNATEAGLLTTFFLISAIIIRPFAGQWIEQFGRKTILISSQVIFLGASLLYFLPDTFGMMLVIRFIHGIGFGMATTAAGAMVAEIIPGSRRGEGMGYFVMSTNLAMVIGPFLGLTAMRQWGSSVMFMICIAISALALISGLLVNAAEHKHTARALSIFQVKFNPKDLFEFSALPIAVVGAFFSVAYASILSFVSVYAEEIHVGEAASYFFIVYAIVLLLSRPFTGKWFDRYGANVIIYPAIFLFAAGLLLLSQTGTAIVFLIAAGIIGLGWGTLFPSFQTIAIQEASPQKKALATATFLSVFDLGIGLGSFIIGWAVTGMSFSMLYVYCAVYVLVGLFVYSLLHGRQAKKKHQMEKGEHQVV</sequence>
<evidence type="ECO:0000259" key="7">
    <source>
        <dbReference type="PROSITE" id="PS50850"/>
    </source>
</evidence>
<evidence type="ECO:0000256" key="3">
    <source>
        <dbReference type="ARBA" id="ARBA00022692"/>
    </source>
</evidence>
<dbReference type="PROSITE" id="PS00216">
    <property type="entry name" value="SUGAR_TRANSPORT_1"/>
    <property type="match status" value="1"/>
</dbReference>
<evidence type="ECO:0000256" key="6">
    <source>
        <dbReference type="SAM" id="Phobius"/>
    </source>
</evidence>
<evidence type="ECO:0000313" key="9">
    <source>
        <dbReference type="Proteomes" id="UP001619911"/>
    </source>
</evidence>
<dbReference type="PANTHER" id="PTHR23531">
    <property type="entry name" value="QUINOLENE RESISTANCE PROTEIN NORA"/>
    <property type="match status" value="1"/>
</dbReference>
<dbReference type="InterPro" id="IPR052714">
    <property type="entry name" value="MFS_Exporter"/>
</dbReference>
<evidence type="ECO:0000256" key="5">
    <source>
        <dbReference type="ARBA" id="ARBA00023136"/>
    </source>
</evidence>
<dbReference type="Gene3D" id="1.20.1250.20">
    <property type="entry name" value="MFS general substrate transporter like domains"/>
    <property type="match status" value="1"/>
</dbReference>
<feature type="domain" description="Major facilitator superfamily (MFS) profile" evidence="7">
    <location>
        <begin position="10"/>
        <end position="388"/>
    </location>
</feature>
<dbReference type="RefSeq" id="WP_404316903.1">
    <property type="nucleotide sequence ID" value="NZ_JAUIYO010000006.1"/>
</dbReference>
<dbReference type="Pfam" id="PF07690">
    <property type="entry name" value="MFS_1"/>
    <property type="match status" value="1"/>
</dbReference>
<comment type="caution">
    <text evidence="8">The sequence shown here is derived from an EMBL/GenBank/DDBJ whole genome shotgun (WGS) entry which is preliminary data.</text>
</comment>
<dbReference type="InterPro" id="IPR036259">
    <property type="entry name" value="MFS_trans_sf"/>
</dbReference>
<dbReference type="Proteomes" id="UP001619911">
    <property type="component" value="Unassembled WGS sequence"/>
</dbReference>
<feature type="transmembrane region" description="Helical" evidence="6">
    <location>
        <begin position="77"/>
        <end position="94"/>
    </location>
</feature>
<accession>A0ABW8IAI9</accession>
<evidence type="ECO:0000313" key="8">
    <source>
        <dbReference type="EMBL" id="MFK2826030.1"/>
    </source>
</evidence>
<feature type="transmembrane region" description="Helical" evidence="6">
    <location>
        <begin position="241"/>
        <end position="260"/>
    </location>
</feature>
<keyword evidence="4 6" id="KW-1133">Transmembrane helix</keyword>
<feature type="transmembrane region" description="Helical" evidence="6">
    <location>
        <begin position="208"/>
        <end position="235"/>
    </location>
</feature>
<gene>
    <name evidence="8" type="ORF">QYG89_10180</name>
</gene>
<feature type="transmembrane region" description="Helical" evidence="6">
    <location>
        <begin position="12"/>
        <end position="35"/>
    </location>
</feature>
<dbReference type="InterPro" id="IPR005829">
    <property type="entry name" value="Sugar_transporter_CS"/>
</dbReference>
<feature type="transmembrane region" description="Helical" evidence="6">
    <location>
        <begin position="164"/>
        <end position="187"/>
    </location>
</feature>
<reference evidence="8 9" key="1">
    <citation type="submission" date="2023-07" db="EMBL/GenBank/DDBJ databases">
        <title>Bacillus lucianemedeirus sp. nov, a new species isolated from an immunobiological production facility.</title>
        <authorList>
            <person name="Costa L.V."/>
            <person name="Miranda R.V.S.L."/>
            <person name="Brandao M.L.L."/>
            <person name="Reis C.M.F."/>
            <person name="Frazao A.M."/>
            <person name="Cruz F.V."/>
            <person name="Baio P.V.P."/>
            <person name="Veras J.F.C."/>
            <person name="Ramos J.N."/>
            <person name="Vieira V."/>
        </authorList>
    </citation>
    <scope>NUCLEOTIDE SEQUENCE [LARGE SCALE GENOMIC DNA]</scope>
    <source>
        <strain evidence="8 9">B190/17</strain>
    </source>
</reference>
<keyword evidence="2" id="KW-0813">Transport</keyword>